<dbReference type="PANTHER" id="PTHR10993">
    <property type="entry name" value="OCTANOYLTRANSFERASE"/>
    <property type="match status" value="1"/>
</dbReference>
<dbReference type="AlphaFoldDB" id="A0A6G7XJI9"/>
<dbReference type="GO" id="GO:0033819">
    <property type="term" value="F:lipoyl(octanoyl) transferase activity"/>
    <property type="evidence" value="ECO:0007669"/>
    <property type="project" value="UniProtKB-EC"/>
</dbReference>
<evidence type="ECO:0000256" key="3">
    <source>
        <dbReference type="ARBA" id="ARBA00023315"/>
    </source>
</evidence>
<evidence type="ECO:0000256" key="1">
    <source>
        <dbReference type="ARBA" id="ARBA00004821"/>
    </source>
</evidence>
<comment type="similarity">
    <text evidence="5 6">Belongs to the LipB family.</text>
</comment>
<evidence type="ECO:0000313" key="10">
    <source>
        <dbReference type="EMBL" id="QIK64682.1"/>
    </source>
</evidence>
<dbReference type="InterPro" id="IPR020605">
    <property type="entry name" value="Octanoyltransferase_CS"/>
</dbReference>
<dbReference type="Gene3D" id="3.30.930.10">
    <property type="entry name" value="Bira Bifunctional Protein, Domain 2"/>
    <property type="match status" value="1"/>
</dbReference>
<dbReference type="PIRSF" id="PIRSF016262">
    <property type="entry name" value="LPLase"/>
    <property type="match status" value="1"/>
</dbReference>
<evidence type="ECO:0000256" key="4">
    <source>
        <dbReference type="ARBA" id="ARBA00024732"/>
    </source>
</evidence>
<comment type="pathway">
    <text evidence="1 5 6">Protein modification; protein lipoylation via endogenous pathway; protein N(6)-(lipoyl)lysine from octanoyl-[acyl-carrier-protein]: step 1/2.</text>
</comment>
<evidence type="ECO:0000256" key="5">
    <source>
        <dbReference type="HAMAP-Rule" id="MF_00013"/>
    </source>
</evidence>
<comment type="catalytic activity">
    <reaction evidence="5 6">
        <text>octanoyl-[ACP] + L-lysyl-[protein] = N(6)-octanoyl-L-lysyl-[protein] + holo-[ACP] + H(+)</text>
        <dbReference type="Rhea" id="RHEA:17665"/>
        <dbReference type="Rhea" id="RHEA-COMP:9636"/>
        <dbReference type="Rhea" id="RHEA-COMP:9685"/>
        <dbReference type="Rhea" id="RHEA-COMP:9752"/>
        <dbReference type="Rhea" id="RHEA-COMP:9928"/>
        <dbReference type="ChEBI" id="CHEBI:15378"/>
        <dbReference type="ChEBI" id="CHEBI:29969"/>
        <dbReference type="ChEBI" id="CHEBI:64479"/>
        <dbReference type="ChEBI" id="CHEBI:78463"/>
        <dbReference type="ChEBI" id="CHEBI:78809"/>
        <dbReference type="EC" id="2.3.1.181"/>
    </reaction>
</comment>
<evidence type="ECO:0000259" key="9">
    <source>
        <dbReference type="PROSITE" id="PS51733"/>
    </source>
</evidence>
<dbReference type="EC" id="2.3.1.181" evidence="5 6"/>
<dbReference type="PROSITE" id="PS51733">
    <property type="entry name" value="BPL_LPL_CATALYTIC"/>
    <property type="match status" value="1"/>
</dbReference>
<dbReference type="Proteomes" id="UP000502677">
    <property type="component" value="Chromosome"/>
</dbReference>
<keyword evidence="2 5" id="KW-0808">Transferase</keyword>
<evidence type="ECO:0000256" key="7">
    <source>
        <dbReference type="PIRSR" id="PIRSR016262-1"/>
    </source>
</evidence>
<dbReference type="SUPFAM" id="SSF55681">
    <property type="entry name" value="Class II aaRS and biotin synthetases"/>
    <property type="match status" value="1"/>
</dbReference>
<dbReference type="PROSITE" id="PS01313">
    <property type="entry name" value="LIPB"/>
    <property type="match status" value="1"/>
</dbReference>
<evidence type="ECO:0000256" key="2">
    <source>
        <dbReference type="ARBA" id="ARBA00022679"/>
    </source>
</evidence>
<dbReference type="Pfam" id="PF21948">
    <property type="entry name" value="LplA-B_cat"/>
    <property type="match status" value="1"/>
</dbReference>
<dbReference type="KEGG" id="lvi:G7068_03720"/>
<gene>
    <name evidence="5 10" type="primary">lipB</name>
    <name evidence="10" type="ORF">G7068_03720</name>
</gene>
<dbReference type="InterPro" id="IPR045864">
    <property type="entry name" value="aa-tRNA-synth_II/BPL/LPL"/>
</dbReference>
<proteinExistence type="inferred from homology"/>
<sequence length="212" mass="22572">MDLVCAGFSPGLVPYERGLELQEAAVERLSSSTPDGTLIVLEHEAVYTAGRRSRPEEFPTDGTPVVPVDRGGKVTWHGPGQLVAYPVVRLRNRFALVDFVRVLEQVIVDVAGDFGVEGVLIDGRTGVWARPEGLPAEKFAQIGIRVSEGIVTHGLAINCSNSLAPFKSFVPCGITDAGVTTLSRLAGRTIAPSEVAPRLTARLTAALTEVTQ</sequence>
<keyword evidence="3 5" id="KW-0012">Acyltransferase</keyword>
<evidence type="ECO:0000313" key="11">
    <source>
        <dbReference type="Proteomes" id="UP000502677"/>
    </source>
</evidence>
<protein>
    <recommendedName>
        <fullName evidence="5 6">Octanoyltransferase</fullName>
        <ecNumber evidence="5 6">2.3.1.181</ecNumber>
    </recommendedName>
    <alternativeName>
        <fullName evidence="5">Lipoate-protein ligase B</fullName>
    </alternativeName>
    <alternativeName>
        <fullName evidence="5">Lipoyl/octanoyl transferase</fullName>
    </alternativeName>
    <alternativeName>
        <fullName evidence="5">Octanoyl-[acyl-carrier-protein]-protein N-octanoyltransferase</fullName>
    </alternativeName>
</protein>
<feature type="active site" description="Acyl-thioester intermediate" evidence="5 7">
    <location>
        <position position="172"/>
    </location>
</feature>
<evidence type="ECO:0000256" key="6">
    <source>
        <dbReference type="PIRNR" id="PIRNR016262"/>
    </source>
</evidence>
<dbReference type="HAMAP" id="MF_00013">
    <property type="entry name" value="LipB"/>
    <property type="match status" value="1"/>
</dbReference>
<evidence type="ECO:0000256" key="8">
    <source>
        <dbReference type="PIRSR" id="PIRSR016262-3"/>
    </source>
</evidence>
<comment type="miscellaneous">
    <text evidence="5">In the reaction, the free carboxyl group of octanoic acid is attached via an amide linkage to the epsilon-amino group of a specific lysine residue of lipoyl domains of lipoate-dependent enzymes.</text>
</comment>
<name>A0A6G7XJI9_9MICO</name>
<dbReference type="GO" id="GO:0005737">
    <property type="term" value="C:cytoplasm"/>
    <property type="evidence" value="ECO:0007669"/>
    <property type="project" value="UniProtKB-SubCell"/>
</dbReference>
<accession>A0A6G7XJI9</accession>
<dbReference type="GO" id="GO:0009249">
    <property type="term" value="P:protein lipoylation"/>
    <property type="evidence" value="ECO:0007669"/>
    <property type="project" value="InterPro"/>
</dbReference>
<feature type="domain" description="BPL/LPL catalytic" evidence="9">
    <location>
        <begin position="32"/>
        <end position="211"/>
    </location>
</feature>
<comment type="caution">
    <text evidence="5">Lacks conserved residue(s) required for the propagation of feature annotation.</text>
</comment>
<keyword evidence="5" id="KW-0963">Cytoplasm</keyword>
<comment type="subcellular location">
    <subcellularLocation>
        <location evidence="5">Cytoplasm</location>
    </subcellularLocation>
</comment>
<dbReference type="EMBL" id="CP049863">
    <property type="protein sequence ID" value="QIK64682.1"/>
    <property type="molecule type" value="Genomic_DNA"/>
</dbReference>
<reference evidence="10 11" key="1">
    <citation type="submission" date="2020-03" db="EMBL/GenBank/DDBJ databases">
        <title>Leucobacter sp. nov., isolated from beetles.</title>
        <authorList>
            <person name="Hyun D.-W."/>
            <person name="Bae J.-W."/>
        </authorList>
    </citation>
    <scope>NUCLEOTIDE SEQUENCE [LARGE SCALE GENOMIC DNA]</scope>
    <source>
        <strain evidence="10 11">HDW9C</strain>
    </source>
</reference>
<dbReference type="InterPro" id="IPR004143">
    <property type="entry name" value="BPL_LPL_catalytic"/>
</dbReference>
<feature type="binding site" evidence="5">
    <location>
        <begin position="70"/>
        <end position="77"/>
    </location>
    <ligand>
        <name>substrate</name>
    </ligand>
</feature>
<feature type="site" description="Lowers pKa of active site Cys" evidence="5 8">
    <location>
        <position position="138"/>
    </location>
</feature>
<dbReference type="UniPathway" id="UPA00538">
    <property type="reaction ID" value="UER00592"/>
</dbReference>
<dbReference type="CDD" id="cd16444">
    <property type="entry name" value="LipB"/>
    <property type="match status" value="1"/>
</dbReference>
<organism evidence="10 11">
    <name type="scientific">Leucobacter viscericola</name>
    <dbReference type="NCBI Taxonomy" id="2714935"/>
    <lineage>
        <taxon>Bacteria</taxon>
        <taxon>Bacillati</taxon>
        <taxon>Actinomycetota</taxon>
        <taxon>Actinomycetes</taxon>
        <taxon>Micrococcales</taxon>
        <taxon>Microbacteriaceae</taxon>
        <taxon>Leucobacter</taxon>
    </lineage>
</organism>
<comment type="function">
    <text evidence="4 5 6">Catalyzes the transfer of endogenously produced octanoic acid from octanoyl-acyl-carrier-protein onto the lipoyl domains of lipoate-dependent enzymes. Lipoyl-ACP can also act as a substrate although octanoyl-ACP is likely to be the physiological substrate.</text>
</comment>
<feature type="binding site" evidence="5">
    <location>
        <begin position="154"/>
        <end position="156"/>
    </location>
    <ligand>
        <name>substrate</name>
    </ligand>
</feature>
<dbReference type="NCBIfam" id="TIGR00214">
    <property type="entry name" value="lipB"/>
    <property type="match status" value="1"/>
</dbReference>
<dbReference type="InterPro" id="IPR000544">
    <property type="entry name" value="Octanoyltransferase"/>
</dbReference>
<keyword evidence="11" id="KW-1185">Reference proteome</keyword>
<dbReference type="PANTHER" id="PTHR10993:SF7">
    <property type="entry name" value="LIPOYLTRANSFERASE 2, MITOCHONDRIAL-RELATED"/>
    <property type="match status" value="1"/>
</dbReference>
<dbReference type="NCBIfam" id="NF010925">
    <property type="entry name" value="PRK14345.1"/>
    <property type="match status" value="1"/>
</dbReference>